<dbReference type="InterPro" id="IPR035983">
    <property type="entry name" value="Hect_E3_ubiquitin_ligase"/>
</dbReference>
<evidence type="ECO:0000313" key="17">
    <source>
        <dbReference type="Proteomes" id="UP000593567"/>
    </source>
</evidence>
<dbReference type="SMART" id="SM00119">
    <property type="entry name" value="HECTc"/>
    <property type="match status" value="1"/>
</dbReference>
<dbReference type="Gene3D" id="3.90.1750.10">
    <property type="entry name" value="Hect, E3 ligase catalytic domains"/>
    <property type="match status" value="1"/>
</dbReference>
<dbReference type="EMBL" id="VXIV02000588">
    <property type="protein sequence ID" value="KAF6037322.1"/>
    <property type="molecule type" value="Genomic_DNA"/>
</dbReference>
<evidence type="ECO:0000256" key="3">
    <source>
        <dbReference type="ARBA" id="ARBA00004906"/>
    </source>
</evidence>
<feature type="compositionally biased region" description="Polar residues" evidence="13">
    <location>
        <begin position="550"/>
        <end position="567"/>
    </location>
</feature>
<comment type="subcellular location">
    <subcellularLocation>
        <location evidence="2">Nucleus</location>
        <location evidence="2">Nucleoplasm</location>
    </subcellularLocation>
</comment>
<evidence type="ECO:0000256" key="7">
    <source>
        <dbReference type="ARBA" id="ARBA00022763"/>
    </source>
</evidence>
<evidence type="ECO:0000259" key="15">
    <source>
        <dbReference type="PROSITE" id="PS50918"/>
    </source>
</evidence>
<dbReference type="FunFam" id="3.30.2410.10:FF:000005">
    <property type="entry name" value="E3 ubiquitin-protein ligase TRIP12 isoform X1"/>
    <property type="match status" value="1"/>
</dbReference>
<dbReference type="InterPro" id="IPR018123">
    <property type="entry name" value="WWE-dom_subgr"/>
</dbReference>
<keyword evidence="7" id="KW-0227">DNA damage</keyword>
<dbReference type="InterPro" id="IPR004170">
    <property type="entry name" value="WWE_dom"/>
</dbReference>
<dbReference type="InterPro" id="IPR037197">
    <property type="entry name" value="WWE_dom_sf"/>
</dbReference>
<evidence type="ECO:0000256" key="13">
    <source>
        <dbReference type="SAM" id="MobiDB-lite"/>
    </source>
</evidence>
<dbReference type="InterPro" id="IPR045322">
    <property type="entry name" value="HECTD1/TRIP12-like"/>
</dbReference>
<dbReference type="GO" id="GO:0000209">
    <property type="term" value="P:protein polyubiquitination"/>
    <property type="evidence" value="ECO:0007669"/>
    <property type="project" value="TreeGrafter"/>
</dbReference>
<feature type="compositionally biased region" description="Low complexity" evidence="13">
    <location>
        <begin position="676"/>
        <end position="688"/>
    </location>
</feature>
<keyword evidence="9" id="KW-0234">DNA repair</keyword>
<dbReference type="SUPFAM" id="SSF48371">
    <property type="entry name" value="ARM repeat"/>
    <property type="match status" value="1"/>
</dbReference>
<dbReference type="Gene3D" id="3.30.720.50">
    <property type="match status" value="1"/>
</dbReference>
<dbReference type="PROSITE" id="PS50237">
    <property type="entry name" value="HECT"/>
    <property type="match status" value="1"/>
</dbReference>
<protein>
    <recommendedName>
        <fullName evidence="12">E3 ubiquitin-protein ligase</fullName>
        <ecNumber evidence="12">2.3.2.26</ecNumber>
    </recommendedName>
</protein>
<organism evidence="16 17">
    <name type="scientific">Bugula neritina</name>
    <name type="common">Brown bryozoan</name>
    <name type="synonym">Sertularia neritina</name>
    <dbReference type="NCBI Taxonomy" id="10212"/>
    <lineage>
        <taxon>Eukaryota</taxon>
        <taxon>Metazoa</taxon>
        <taxon>Spiralia</taxon>
        <taxon>Lophotrochozoa</taxon>
        <taxon>Bryozoa</taxon>
        <taxon>Gymnolaemata</taxon>
        <taxon>Cheilostomatida</taxon>
        <taxon>Flustrina</taxon>
        <taxon>Buguloidea</taxon>
        <taxon>Bugulidae</taxon>
        <taxon>Bugula</taxon>
    </lineage>
</organism>
<dbReference type="Gene3D" id="3.30.2410.10">
    <property type="entry name" value="Hect, E3 ligase catalytic domain"/>
    <property type="match status" value="1"/>
</dbReference>
<dbReference type="Gene3D" id="1.25.10.10">
    <property type="entry name" value="Leucine-rich Repeat Variant"/>
    <property type="match status" value="1"/>
</dbReference>
<evidence type="ECO:0000256" key="9">
    <source>
        <dbReference type="ARBA" id="ARBA00023204"/>
    </source>
</evidence>
<dbReference type="CDD" id="cd00078">
    <property type="entry name" value="HECTc"/>
    <property type="match status" value="1"/>
</dbReference>
<dbReference type="GO" id="GO:0006281">
    <property type="term" value="P:DNA repair"/>
    <property type="evidence" value="ECO:0007669"/>
    <property type="project" value="UniProtKB-KW"/>
</dbReference>
<dbReference type="GO" id="GO:0016607">
    <property type="term" value="C:nuclear speck"/>
    <property type="evidence" value="ECO:0007669"/>
    <property type="project" value="TreeGrafter"/>
</dbReference>
<evidence type="ECO:0000256" key="10">
    <source>
        <dbReference type="ARBA" id="ARBA00023242"/>
    </source>
</evidence>
<reference evidence="16" key="1">
    <citation type="submission" date="2020-06" db="EMBL/GenBank/DDBJ databases">
        <title>Draft genome of Bugula neritina, a colonial animal packing powerful symbionts and potential medicines.</title>
        <authorList>
            <person name="Rayko M."/>
        </authorList>
    </citation>
    <scope>NUCLEOTIDE SEQUENCE [LARGE SCALE GENOMIC DNA]</scope>
    <source>
        <strain evidence="16">Kwan_BN1</strain>
    </source>
</reference>
<feature type="region of interest" description="Disordered" evidence="13">
    <location>
        <begin position="1064"/>
        <end position="1086"/>
    </location>
</feature>
<evidence type="ECO:0000256" key="2">
    <source>
        <dbReference type="ARBA" id="ARBA00004642"/>
    </source>
</evidence>
<comment type="similarity">
    <text evidence="4 12">Belongs to the UPL family. K-HECT subfamily.</text>
</comment>
<dbReference type="SUPFAM" id="SSF56204">
    <property type="entry name" value="Hect, E3 ligase catalytic domain"/>
    <property type="match status" value="1"/>
</dbReference>
<feature type="domain" description="HECT" evidence="14">
    <location>
        <begin position="1262"/>
        <end position="1640"/>
    </location>
</feature>
<evidence type="ECO:0000256" key="5">
    <source>
        <dbReference type="ARBA" id="ARBA00022553"/>
    </source>
</evidence>
<dbReference type="UniPathway" id="UPA00143"/>
<keyword evidence="8 11" id="KW-0833">Ubl conjugation pathway</keyword>
<feature type="domain" description="WWE" evidence="15">
    <location>
        <begin position="320"/>
        <end position="398"/>
    </location>
</feature>
<evidence type="ECO:0000256" key="8">
    <source>
        <dbReference type="ARBA" id="ARBA00022786"/>
    </source>
</evidence>
<dbReference type="SUPFAM" id="SSF117839">
    <property type="entry name" value="WWE domain"/>
    <property type="match status" value="1"/>
</dbReference>
<evidence type="ECO:0000259" key="14">
    <source>
        <dbReference type="PROSITE" id="PS50237"/>
    </source>
</evidence>
<comment type="catalytic activity">
    <reaction evidence="1 12">
        <text>S-ubiquitinyl-[E2 ubiquitin-conjugating enzyme]-L-cysteine + [acceptor protein]-L-lysine = [E2 ubiquitin-conjugating enzyme]-L-cysteine + N(6)-ubiquitinyl-[acceptor protein]-L-lysine.</text>
        <dbReference type="EC" id="2.3.2.26"/>
    </reaction>
</comment>
<feature type="compositionally biased region" description="Polar residues" evidence="13">
    <location>
        <begin position="651"/>
        <end position="663"/>
    </location>
</feature>
<evidence type="ECO:0000256" key="4">
    <source>
        <dbReference type="ARBA" id="ARBA00006331"/>
    </source>
</evidence>
<name>A0A7J7KF88_BUGNE</name>
<dbReference type="InterPro" id="IPR011989">
    <property type="entry name" value="ARM-like"/>
</dbReference>
<dbReference type="InterPro" id="IPR000569">
    <property type="entry name" value="HECT_dom"/>
</dbReference>
<dbReference type="Pfam" id="PF02825">
    <property type="entry name" value="WWE"/>
    <property type="match status" value="1"/>
</dbReference>
<dbReference type="PROSITE" id="PS50918">
    <property type="entry name" value="WWE"/>
    <property type="match status" value="1"/>
</dbReference>
<dbReference type="OrthoDB" id="271273at2759"/>
<proteinExistence type="inferred from homology"/>
<evidence type="ECO:0000256" key="11">
    <source>
        <dbReference type="PROSITE-ProRule" id="PRU00104"/>
    </source>
</evidence>
<evidence type="ECO:0000256" key="12">
    <source>
        <dbReference type="RuleBase" id="RU369009"/>
    </source>
</evidence>
<keyword evidence="6 12" id="KW-0808">Transferase</keyword>
<evidence type="ECO:0000313" key="16">
    <source>
        <dbReference type="EMBL" id="KAF6037322.1"/>
    </source>
</evidence>
<feature type="region of interest" description="Disordered" evidence="13">
    <location>
        <begin position="548"/>
        <end position="577"/>
    </location>
</feature>
<keyword evidence="5" id="KW-0597">Phosphoprotein</keyword>
<evidence type="ECO:0000256" key="1">
    <source>
        <dbReference type="ARBA" id="ARBA00000885"/>
    </source>
</evidence>
<feature type="region of interest" description="Disordered" evidence="13">
    <location>
        <begin position="597"/>
        <end position="688"/>
    </location>
</feature>
<dbReference type="InterPro" id="IPR016024">
    <property type="entry name" value="ARM-type_fold"/>
</dbReference>
<dbReference type="PANTHER" id="PTHR45670">
    <property type="entry name" value="E3 UBIQUITIN-PROTEIN LIGASE TRIP12"/>
    <property type="match status" value="1"/>
</dbReference>
<feature type="active site" description="Glycyl thioester intermediate" evidence="11">
    <location>
        <position position="1607"/>
    </location>
</feature>
<dbReference type="Pfam" id="PF00632">
    <property type="entry name" value="HECT"/>
    <property type="match status" value="1"/>
</dbReference>
<dbReference type="PANTHER" id="PTHR45670:SF13">
    <property type="entry name" value="E3 UBIQUITIN-PROTEIN LIGASE TRIP12"/>
    <property type="match status" value="1"/>
</dbReference>
<feature type="compositionally biased region" description="Low complexity" evidence="13">
    <location>
        <begin position="597"/>
        <end position="615"/>
    </location>
</feature>
<comment type="pathway">
    <text evidence="3 12">Protein modification; protein ubiquitination.</text>
</comment>
<evidence type="ECO:0000256" key="6">
    <source>
        <dbReference type="ARBA" id="ARBA00022679"/>
    </source>
</evidence>
<feature type="compositionally biased region" description="Basic residues" evidence="13">
    <location>
        <begin position="630"/>
        <end position="645"/>
    </location>
</feature>
<dbReference type="GO" id="GO:0043161">
    <property type="term" value="P:proteasome-mediated ubiquitin-dependent protein catabolic process"/>
    <property type="evidence" value="ECO:0007669"/>
    <property type="project" value="TreeGrafter"/>
</dbReference>
<dbReference type="GO" id="GO:0008270">
    <property type="term" value="F:zinc ion binding"/>
    <property type="evidence" value="ECO:0007669"/>
    <property type="project" value="InterPro"/>
</dbReference>
<keyword evidence="17" id="KW-1185">Reference proteome</keyword>
<keyword evidence="10" id="KW-0539">Nucleus</keyword>
<dbReference type="Gene3D" id="3.30.2160.10">
    <property type="entry name" value="Hect, E3 ligase catalytic domain"/>
    <property type="match status" value="1"/>
</dbReference>
<dbReference type="GO" id="GO:0061630">
    <property type="term" value="F:ubiquitin protein ligase activity"/>
    <property type="evidence" value="ECO:0007669"/>
    <property type="project" value="UniProtKB-UniRule"/>
</dbReference>
<dbReference type="Pfam" id="PF25579">
    <property type="entry name" value="TPR_TRIP12_N"/>
    <property type="match status" value="1"/>
</dbReference>
<dbReference type="Proteomes" id="UP000593567">
    <property type="component" value="Unassembled WGS sequence"/>
</dbReference>
<sequence length="1640" mass="179794">MCSSAMNKVTSLIKGMQTKDDEGQQLSSVMEMCQILVMGNEENLAGFPSKQVVPELVALLHLEHNFDIMMYACRALYYMLEALPRSSIVVVEATPALLDKLKCIQCMDVAEQSLSALDRLSKRHNKHLLQSGAISACLMYIDFFSIDAQRYALAVAANCCSSVTPEEFHYCKDSLPLLSSKLLTPDKRCVESVCTCFARLVDNLKGDEKLLKELAAHEMLANTLKLLEVVPSVISSSIFTMVIRMFAVMCANCPDLAVCLLRQDVSNTLVYLLCGEQGASAHIELVNRTPQELFEIVSLIGELLPALPSTGLFAVDALLKKHPSVALHEEEVTWQWKDDKGCWKSYGAMDSRIIEAAYSASEEEVTISLSDMGRMYTIDFTMMQQINEDTGTARPVFRTTNSTLATAAAASADSSDLVKPDARAEVLAEQPELASSFIKSLFGILYEVYSSSAGPAIRHKCLQTLLRQIYYASPELLQEVLVNQPVSSHIASMLASQDHKVVVGALQMADILMRRLPETFTQYFQRQGVTHQIRNLSSSGVVASHCEGAATSNNSQPTAAPPDQTSGAVRPTDAASSRTVTSVISSVISSAISSAATTSGAPSASGASNPLPAGALTTGTSKSETGAIAKSKKTSKRIATRHSKSKSSLSENQSGDSSTSLPQVTKGKLSSKKSESSTAGSNSGAASTSNLTKLSKASFLATFNPTRWGKNTPSDKPPLADSRSVSTATLLANYREKVKSWITTHAKEFMNEHFSKLNPTAVKAEGVLLTLSKAANLLTGKDTKRSVEGDREALEMVACTVADDDVSPFEMIHSGVIDTLTTYLHASPQVPSTSTALNDLSLPLEKRLAIFMNVFIGCPISPSTTYSQVAVSNEHRFAQLVSKTMACLHQQEQFQVKVHDLGLASGGGSANSNAMKFLSSHQLKCQLQRHPECKTFRAYSGGPVKVDPLAPVHAIENFLIRHGYCKPEGAAVSADIEIISDDEDGNSVDDLDDSMPGMLVDQRLGKHTIELVIGDRPLSYNQTVLQAIRNHATIDDSDHALGGSSVWSQTHVIWYRQATSEKSTGSAVSHSAPKKTKADGTNKSRKVKKTQDFFTDGVVSLRTCPLITSLSQTMAGRISVQDSCMQSVSLIRILYYINKYWGSLYQVLSYQPPVAESTFISSKLTAKANRQLQDPLVIMTGNIPQWLPQLAGSCPFLFPFETRHLLFYVNTFDRDRAMMRLQEANVDVSDMDTSGRVGPPRLEKRKKVVSRENIIKQAEHIFEDVGKSKSLLEFQYESEVGTGLGPTLEFYSLVSKELQATDLDIWHSPRNSESQADSTEYVDCKYGLYPKPLGRSAKLATVSKIKAKFRFIGKLLAKALMDSRILDLPMNPIIYSWLLGQQAVLTPSDLSSYDPSIAASYSHLQEMSAKVRTIQSDTNLKEEEKEKALLDVGVEDLCLDFTLPGYSNIRLKKGGGNESVNAENIDEYLQLLCHWIFHEGIYRQMEALKEGFDAIFPSSHLSNLFTSDEMEQLFCGNKSTKWDTKELFDCCRADHGYTMDSKALQNLFEILSSYDTEQQRKFLSFVTGSPRLPVGGFRSLNPQLTIVRKAFSASENPDDFLPSVMTCVNYLKLPDYSSVDIMRSKLDTAASIGQLSFHLS</sequence>
<dbReference type="InterPro" id="IPR057948">
    <property type="entry name" value="TPR_TRIP12_N"/>
</dbReference>
<comment type="caution">
    <text evidence="16">The sequence shown here is derived from an EMBL/GenBank/DDBJ whole genome shotgun (WGS) entry which is preliminary data.</text>
</comment>
<accession>A0A7J7KF88</accession>
<gene>
    <name evidence="16" type="ORF">EB796_004355</name>
</gene>
<dbReference type="SMART" id="SM00678">
    <property type="entry name" value="WWE"/>
    <property type="match status" value="1"/>
</dbReference>
<dbReference type="EC" id="2.3.2.26" evidence="12"/>